<dbReference type="AlphaFoldDB" id="D3AC58"/>
<accession>D3AC58</accession>
<protein>
    <submittedName>
        <fullName evidence="2">Uncharacterized protein</fullName>
    </submittedName>
</protein>
<dbReference type="Proteomes" id="UP000004968">
    <property type="component" value="Unassembled WGS sequence"/>
</dbReference>
<evidence type="ECO:0000256" key="1">
    <source>
        <dbReference type="SAM" id="Phobius"/>
    </source>
</evidence>
<feature type="transmembrane region" description="Helical" evidence="1">
    <location>
        <begin position="31"/>
        <end position="52"/>
    </location>
</feature>
<name>D3AC58_9FIRM</name>
<reference evidence="2 3" key="1">
    <citation type="submission" date="2010-01" db="EMBL/GenBank/DDBJ databases">
        <authorList>
            <person name="Weinstock G."/>
            <person name="Sodergren E."/>
            <person name="Clifton S."/>
            <person name="Fulton L."/>
            <person name="Fulton B."/>
            <person name="Courtney L."/>
            <person name="Fronick C."/>
            <person name="Harrison M."/>
            <person name="Strong C."/>
            <person name="Farmer C."/>
            <person name="Delahaunty K."/>
            <person name="Markovic C."/>
            <person name="Hall O."/>
            <person name="Minx P."/>
            <person name="Tomlinson C."/>
            <person name="Mitreva M."/>
            <person name="Nelson J."/>
            <person name="Hou S."/>
            <person name="Wollam A."/>
            <person name="Pepin K.H."/>
            <person name="Johnson M."/>
            <person name="Bhonagiri V."/>
            <person name="Nash W.E."/>
            <person name="Warren W."/>
            <person name="Chinwalla A."/>
            <person name="Mardis E.R."/>
            <person name="Wilson R.K."/>
        </authorList>
    </citation>
    <scope>NUCLEOTIDE SEQUENCE [LARGE SCALE GENOMIC DNA]</scope>
    <source>
        <strain evidence="2 3">DSM 13479</strain>
    </source>
</reference>
<sequence>MLALSIIKCYTITDRLYLQNELLEVFPVSTFLNVLLVILLILVVVLAVLYFLGRKLEKRQVEQQQALEAAAQTVSMLVIDKKKMKLKDAGLPKIVYEQTPKYMRRAKVPIVKAKIGPKVMTLIADAKVFDVLPVKTEAKVVVSGIYITEIKSIRGGAVPVAPKKKKFMDRFKKGKKEKNDKK</sequence>
<organism evidence="2 3">
    <name type="scientific">Hungatella hathewayi DSM 13479</name>
    <dbReference type="NCBI Taxonomy" id="566550"/>
    <lineage>
        <taxon>Bacteria</taxon>
        <taxon>Bacillati</taxon>
        <taxon>Bacillota</taxon>
        <taxon>Clostridia</taxon>
        <taxon>Lachnospirales</taxon>
        <taxon>Lachnospiraceae</taxon>
        <taxon>Hungatella</taxon>
    </lineage>
</organism>
<keyword evidence="1" id="KW-0812">Transmembrane</keyword>
<evidence type="ECO:0000313" key="2">
    <source>
        <dbReference type="EMBL" id="EFD00643.1"/>
    </source>
</evidence>
<keyword evidence="1" id="KW-0472">Membrane</keyword>
<dbReference type="EMBL" id="ACIO01000078">
    <property type="protein sequence ID" value="EFD00643.1"/>
    <property type="molecule type" value="Genomic_DNA"/>
</dbReference>
<dbReference type="HOGENOM" id="CLU_124342_0_0_9"/>
<keyword evidence="1" id="KW-1133">Transmembrane helix</keyword>
<gene>
    <name evidence="2" type="ORF">CLOSTHATH_01186</name>
</gene>
<comment type="caution">
    <text evidence="2">The sequence shown here is derived from an EMBL/GenBank/DDBJ whole genome shotgun (WGS) entry which is preliminary data.</text>
</comment>
<evidence type="ECO:0000313" key="3">
    <source>
        <dbReference type="Proteomes" id="UP000004968"/>
    </source>
</evidence>
<proteinExistence type="predicted"/>